<dbReference type="OrthoDB" id="10250354at2759"/>
<feature type="domain" description="J" evidence="1">
    <location>
        <begin position="8"/>
        <end position="73"/>
    </location>
</feature>
<dbReference type="EMBL" id="MU005577">
    <property type="protein sequence ID" value="KAF2685991.1"/>
    <property type="molecule type" value="Genomic_DNA"/>
</dbReference>
<sequence>MESLLPPDPYKALGVPRDADIALIKKTFRKLALSCHPDKVADESLKQRKQEEFHKINQAYELIGDEASRQRYD</sequence>
<dbReference type="Pfam" id="PF00226">
    <property type="entry name" value="DnaJ"/>
    <property type="match status" value="1"/>
</dbReference>
<dbReference type="InterPro" id="IPR036869">
    <property type="entry name" value="J_dom_sf"/>
</dbReference>
<protein>
    <submittedName>
        <fullName evidence="2">Heat shock protein DnaJ</fullName>
    </submittedName>
</protein>
<organism evidence="2 3">
    <name type="scientific">Lentithecium fluviatile CBS 122367</name>
    <dbReference type="NCBI Taxonomy" id="1168545"/>
    <lineage>
        <taxon>Eukaryota</taxon>
        <taxon>Fungi</taxon>
        <taxon>Dikarya</taxon>
        <taxon>Ascomycota</taxon>
        <taxon>Pezizomycotina</taxon>
        <taxon>Dothideomycetes</taxon>
        <taxon>Pleosporomycetidae</taxon>
        <taxon>Pleosporales</taxon>
        <taxon>Massarineae</taxon>
        <taxon>Lentitheciaceae</taxon>
        <taxon>Lentithecium</taxon>
    </lineage>
</organism>
<dbReference type="PRINTS" id="PR00625">
    <property type="entry name" value="JDOMAIN"/>
</dbReference>
<evidence type="ECO:0000313" key="2">
    <source>
        <dbReference type="EMBL" id="KAF2685991.1"/>
    </source>
</evidence>
<keyword evidence="3" id="KW-1185">Reference proteome</keyword>
<feature type="non-terminal residue" evidence="2">
    <location>
        <position position="73"/>
    </location>
</feature>
<dbReference type="CDD" id="cd06257">
    <property type="entry name" value="DnaJ"/>
    <property type="match status" value="1"/>
</dbReference>
<dbReference type="SUPFAM" id="SSF46565">
    <property type="entry name" value="Chaperone J-domain"/>
    <property type="match status" value="1"/>
</dbReference>
<dbReference type="Proteomes" id="UP000799291">
    <property type="component" value="Unassembled WGS sequence"/>
</dbReference>
<gene>
    <name evidence="2" type="ORF">K458DRAFT_298614</name>
</gene>
<dbReference type="InterPro" id="IPR001623">
    <property type="entry name" value="DnaJ_domain"/>
</dbReference>
<keyword evidence="2" id="KW-0346">Stress response</keyword>
<dbReference type="Gene3D" id="1.10.287.110">
    <property type="entry name" value="DnaJ domain"/>
    <property type="match status" value="1"/>
</dbReference>
<dbReference type="PROSITE" id="PS50076">
    <property type="entry name" value="DNAJ_2"/>
    <property type="match status" value="1"/>
</dbReference>
<dbReference type="PANTHER" id="PTHR24074">
    <property type="entry name" value="CO-CHAPERONE PROTEIN DJLA"/>
    <property type="match status" value="1"/>
</dbReference>
<evidence type="ECO:0000259" key="1">
    <source>
        <dbReference type="PROSITE" id="PS50076"/>
    </source>
</evidence>
<dbReference type="InterPro" id="IPR050817">
    <property type="entry name" value="DjlA_DnaK_co-chaperone"/>
</dbReference>
<evidence type="ECO:0000313" key="3">
    <source>
        <dbReference type="Proteomes" id="UP000799291"/>
    </source>
</evidence>
<name>A0A6G1J700_9PLEO</name>
<dbReference type="AlphaFoldDB" id="A0A6G1J700"/>
<reference evidence="2" key="1">
    <citation type="journal article" date="2020" name="Stud. Mycol.">
        <title>101 Dothideomycetes genomes: a test case for predicting lifestyles and emergence of pathogens.</title>
        <authorList>
            <person name="Haridas S."/>
            <person name="Albert R."/>
            <person name="Binder M."/>
            <person name="Bloem J."/>
            <person name="Labutti K."/>
            <person name="Salamov A."/>
            <person name="Andreopoulos B."/>
            <person name="Baker S."/>
            <person name="Barry K."/>
            <person name="Bills G."/>
            <person name="Bluhm B."/>
            <person name="Cannon C."/>
            <person name="Castanera R."/>
            <person name="Culley D."/>
            <person name="Daum C."/>
            <person name="Ezra D."/>
            <person name="Gonzalez J."/>
            <person name="Henrissat B."/>
            <person name="Kuo A."/>
            <person name="Liang C."/>
            <person name="Lipzen A."/>
            <person name="Lutzoni F."/>
            <person name="Magnuson J."/>
            <person name="Mondo S."/>
            <person name="Nolan M."/>
            <person name="Ohm R."/>
            <person name="Pangilinan J."/>
            <person name="Park H.-J."/>
            <person name="Ramirez L."/>
            <person name="Alfaro M."/>
            <person name="Sun H."/>
            <person name="Tritt A."/>
            <person name="Yoshinaga Y."/>
            <person name="Zwiers L.-H."/>
            <person name="Turgeon B."/>
            <person name="Goodwin S."/>
            <person name="Spatafora J."/>
            <person name="Crous P."/>
            <person name="Grigoriev I."/>
        </authorList>
    </citation>
    <scope>NUCLEOTIDE SEQUENCE</scope>
    <source>
        <strain evidence="2">CBS 122367</strain>
    </source>
</reference>
<dbReference type="SMART" id="SM00271">
    <property type="entry name" value="DnaJ"/>
    <property type="match status" value="1"/>
</dbReference>
<proteinExistence type="predicted"/>
<accession>A0A6G1J700</accession>